<sequence length="57" mass="6663">MIEITPITPYQPVNAPLKVEREQRDKRHPDQRPPQAKQDRNRSNANPQPAEHIDEIV</sequence>
<dbReference type="EMBL" id="JANIBM010000030">
    <property type="protein sequence ID" value="MCQ8182879.1"/>
    <property type="molecule type" value="Genomic_DNA"/>
</dbReference>
<accession>A0ABT1UKY0</accession>
<keyword evidence="3" id="KW-1185">Reference proteome</keyword>
<comment type="caution">
    <text evidence="2">The sequence shown here is derived from an EMBL/GenBank/DDBJ whole genome shotgun (WGS) entry which is preliminary data.</text>
</comment>
<evidence type="ECO:0000313" key="2">
    <source>
        <dbReference type="EMBL" id="MCQ8182879.1"/>
    </source>
</evidence>
<feature type="compositionally biased region" description="Basic and acidic residues" evidence="1">
    <location>
        <begin position="18"/>
        <end position="42"/>
    </location>
</feature>
<evidence type="ECO:0000313" key="3">
    <source>
        <dbReference type="Proteomes" id="UP001524569"/>
    </source>
</evidence>
<organism evidence="2 3">
    <name type="scientific">Methylomonas aurea</name>
    <dbReference type="NCBI Taxonomy" id="2952224"/>
    <lineage>
        <taxon>Bacteria</taxon>
        <taxon>Pseudomonadati</taxon>
        <taxon>Pseudomonadota</taxon>
        <taxon>Gammaproteobacteria</taxon>
        <taxon>Methylococcales</taxon>
        <taxon>Methylococcaceae</taxon>
        <taxon>Methylomonas</taxon>
    </lineage>
</organism>
<name>A0ABT1UKY0_9GAMM</name>
<dbReference type="RefSeq" id="WP_256612140.1">
    <property type="nucleotide sequence ID" value="NZ_JANIBM010000030.1"/>
</dbReference>
<reference evidence="2 3" key="1">
    <citation type="submission" date="2022-07" db="EMBL/GenBank/DDBJ databases">
        <title>Methylomonas rivi sp. nov., Methylomonas rosea sp. nov., Methylomonas aureus sp. nov. and Methylomonas subterranea sp. nov., four novel methanotrophs isolated from a freshwater creek and the deep terrestrial subsurface.</title>
        <authorList>
            <person name="Abin C."/>
            <person name="Sankaranarayanan K."/>
            <person name="Garner C."/>
            <person name="Sindelar R."/>
            <person name="Kotary K."/>
            <person name="Garner R."/>
            <person name="Barclay S."/>
            <person name="Lawson P."/>
            <person name="Krumholz L."/>
        </authorList>
    </citation>
    <scope>NUCLEOTIDE SEQUENCE [LARGE SCALE GENOMIC DNA]</scope>
    <source>
        <strain evidence="2 3">SURF-1</strain>
    </source>
</reference>
<protein>
    <submittedName>
        <fullName evidence="2">Uncharacterized protein</fullName>
    </submittedName>
</protein>
<gene>
    <name evidence="2" type="ORF">NP603_17275</name>
</gene>
<proteinExistence type="predicted"/>
<evidence type="ECO:0000256" key="1">
    <source>
        <dbReference type="SAM" id="MobiDB-lite"/>
    </source>
</evidence>
<dbReference type="Proteomes" id="UP001524569">
    <property type="component" value="Unassembled WGS sequence"/>
</dbReference>
<feature type="region of interest" description="Disordered" evidence="1">
    <location>
        <begin position="1"/>
        <end position="57"/>
    </location>
</feature>